<keyword evidence="2" id="KW-1185">Reference proteome</keyword>
<accession>A0ABY3XB68</accession>
<dbReference type="InterPro" id="IPR011990">
    <property type="entry name" value="TPR-like_helical_dom_sf"/>
</dbReference>
<sequence length="245" mass="26826">MSQSPSAPRKDAPQKPEIVANQAQTVTRTIADRRRYADTYSMLAQQAESGNAMAAFQLYEDVLRCSSIQARKESLEDLAAVSRDKVLEANVVRELAQDRAACAGLSKDQLASKEYWVTKAARLGHVGAQVAYFSVATEKFDTPQKVVANAEEFARIKSEALVHLTSAASRGDRTALFNLANTYQEGTLAKRDPVKAYAYMRALQQRGGVEASAKYLDLWGRELTAEQIRSAEAMSAGAVNRSSSR</sequence>
<gene>
    <name evidence="1" type="ORF">MOV92_00660</name>
</gene>
<dbReference type="EMBL" id="CP093547">
    <property type="protein sequence ID" value="UNP29833.1"/>
    <property type="molecule type" value="Genomic_DNA"/>
</dbReference>
<dbReference type="Gene3D" id="1.25.40.10">
    <property type="entry name" value="Tetratricopeptide repeat domain"/>
    <property type="match status" value="1"/>
</dbReference>
<evidence type="ECO:0000313" key="2">
    <source>
        <dbReference type="Proteomes" id="UP000829194"/>
    </source>
</evidence>
<reference evidence="1 2" key="1">
    <citation type="submission" date="2022-03" db="EMBL/GenBank/DDBJ databases">
        <title>Complete genome sequence of Lysobacter capsici VKM B-2533 and Lysobacter gummosus 10.1.1, promising sources of lytic agents.</title>
        <authorList>
            <person name="Tarlachkov S.V."/>
            <person name="Kudryakova I.V."/>
            <person name="Afoshin A.S."/>
            <person name="Leontyevskaya E.A."/>
            <person name="Leontyevskaya N.V."/>
        </authorList>
    </citation>
    <scope>NUCLEOTIDE SEQUENCE [LARGE SCALE GENOMIC DNA]</scope>
    <source>
        <strain evidence="1 2">10.1.1</strain>
    </source>
</reference>
<dbReference type="Proteomes" id="UP000829194">
    <property type="component" value="Chromosome"/>
</dbReference>
<name>A0ABY3XB68_9GAMM</name>
<dbReference type="RefSeq" id="WP_057941149.1">
    <property type="nucleotide sequence ID" value="NZ_CP011131.1"/>
</dbReference>
<dbReference type="SUPFAM" id="SSF81901">
    <property type="entry name" value="HCP-like"/>
    <property type="match status" value="1"/>
</dbReference>
<protein>
    <submittedName>
        <fullName evidence="1">Sel1 repeat family protein</fullName>
    </submittedName>
</protein>
<proteinExistence type="predicted"/>
<evidence type="ECO:0000313" key="1">
    <source>
        <dbReference type="EMBL" id="UNP29833.1"/>
    </source>
</evidence>
<organism evidence="1 2">
    <name type="scientific">Lysobacter gummosus</name>
    <dbReference type="NCBI Taxonomy" id="262324"/>
    <lineage>
        <taxon>Bacteria</taxon>
        <taxon>Pseudomonadati</taxon>
        <taxon>Pseudomonadota</taxon>
        <taxon>Gammaproteobacteria</taxon>
        <taxon>Lysobacterales</taxon>
        <taxon>Lysobacteraceae</taxon>
        <taxon>Lysobacter</taxon>
    </lineage>
</organism>